<evidence type="ECO:0000256" key="2">
    <source>
        <dbReference type="ARBA" id="ARBA00023015"/>
    </source>
</evidence>
<dbReference type="GO" id="GO:0003677">
    <property type="term" value="F:DNA binding"/>
    <property type="evidence" value="ECO:0007669"/>
    <property type="project" value="UniProtKB-KW"/>
</dbReference>
<evidence type="ECO:0000259" key="5">
    <source>
        <dbReference type="Pfam" id="PF04198"/>
    </source>
</evidence>
<dbReference type="PANTHER" id="PTHR34294">
    <property type="entry name" value="TRANSCRIPTIONAL REGULATOR-RELATED"/>
    <property type="match status" value="1"/>
</dbReference>
<protein>
    <submittedName>
        <fullName evidence="6">Sugar-binding domain protein</fullName>
    </submittedName>
</protein>
<dbReference type="HOGENOM" id="CLU_054506_0_1_9"/>
<keyword evidence="4" id="KW-0804">Transcription</keyword>
<dbReference type="Proteomes" id="UP000004893">
    <property type="component" value="Unassembled WGS sequence"/>
</dbReference>
<feature type="domain" description="Sugar-binding" evidence="5">
    <location>
        <begin position="69"/>
        <end position="311"/>
    </location>
</feature>
<dbReference type="SUPFAM" id="SSF100950">
    <property type="entry name" value="NagB/RpiA/CoA transferase-like"/>
    <property type="match status" value="1"/>
</dbReference>
<dbReference type="InterPro" id="IPR051054">
    <property type="entry name" value="SorC_transcr_regulators"/>
</dbReference>
<evidence type="ECO:0000256" key="3">
    <source>
        <dbReference type="ARBA" id="ARBA00023125"/>
    </source>
</evidence>
<dbReference type="GO" id="GO:0030246">
    <property type="term" value="F:carbohydrate binding"/>
    <property type="evidence" value="ECO:0007669"/>
    <property type="project" value="InterPro"/>
</dbReference>
<comment type="caution">
    <text evidence="6">The sequence shown here is derived from an EMBL/GenBank/DDBJ whole genome shotgun (WGS) entry which is preliminary data.</text>
</comment>
<dbReference type="OrthoDB" id="58802at2"/>
<organism evidence="6 7">
    <name type="scientific">[Clostridium] hylemonae DSM 15053</name>
    <dbReference type="NCBI Taxonomy" id="553973"/>
    <lineage>
        <taxon>Bacteria</taxon>
        <taxon>Bacillati</taxon>
        <taxon>Bacillota</taxon>
        <taxon>Clostridia</taxon>
        <taxon>Lachnospirales</taxon>
        <taxon>Lachnospiraceae</taxon>
    </lineage>
</organism>
<dbReference type="InterPro" id="IPR037171">
    <property type="entry name" value="NagB/RpiA_transferase-like"/>
</dbReference>
<dbReference type="PANTHER" id="PTHR34294:SF1">
    <property type="entry name" value="TRANSCRIPTIONAL REGULATOR LSRR"/>
    <property type="match status" value="1"/>
</dbReference>
<reference evidence="6" key="1">
    <citation type="submission" date="2009-02" db="EMBL/GenBank/DDBJ databases">
        <authorList>
            <person name="Fulton L."/>
            <person name="Clifton S."/>
            <person name="Fulton B."/>
            <person name="Xu J."/>
            <person name="Minx P."/>
            <person name="Pepin K.H."/>
            <person name="Johnson M."/>
            <person name="Bhonagiri V."/>
            <person name="Nash W.E."/>
            <person name="Mardis E.R."/>
            <person name="Wilson R.K."/>
        </authorList>
    </citation>
    <scope>NUCLEOTIDE SEQUENCE [LARGE SCALE GENOMIC DNA]</scope>
    <source>
        <strain evidence="6">DSM 15053</strain>
    </source>
</reference>
<dbReference type="eggNOG" id="COG2390">
    <property type="taxonomic scope" value="Bacteria"/>
</dbReference>
<dbReference type="AlphaFoldDB" id="C0BWS9"/>
<evidence type="ECO:0000313" key="6">
    <source>
        <dbReference type="EMBL" id="EEG75527.1"/>
    </source>
</evidence>
<accession>C0BWS9</accession>
<keyword evidence="7" id="KW-1185">Reference proteome</keyword>
<keyword evidence="3" id="KW-0238">DNA-binding</keyword>
<gene>
    <name evidence="6" type="ORF">CLOHYLEM_04263</name>
</gene>
<evidence type="ECO:0000256" key="4">
    <source>
        <dbReference type="ARBA" id="ARBA00023163"/>
    </source>
</evidence>
<dbReference type="EMBL" id="ABYI02000007">
    <property type="protein sequence ID" value="EEG75527.1"/>
    <property type="molecule type" value="Genomic_DNA"/>
</dbReference>
<comment type="similarity">
    <text evidence="1">Belongs to the SorC transcriptional regulatory family.</text>
</comment>
<dbReference type="Gene3D" id="3.40.50.1360">
    <property type="match status" value="1"/>
</dbReference>
<dbReference type="InterPro" id="IPR036388">
    <property type="entry name" value="WH-like_DNA-bd_sf"/>
</dbReference>
<dbReference type="Pfam" id="PF04198">
    <property type="entry name" value="Sugar-bind"/>
    <property type="match status" value="1"/>
</dbReference>
<sequence length="313" mass="34635">MSDTSSDNNTQFEKNLLYKASWYYYMEGLTQQAIAEKLNISRIKVLRLLDRARQEGIVQIHIKPDTDEFLSMEQELIHKYHLKDCYIVPAGSGKDNQTETVAKAAAMYIQNHITDNCYINFGYGETVMRTLSHLSRCVSATISLVSLTGGITNYLPDAHSRIYGAKLYLYPSPLIMSSKELAASMMEEASLTEISKMTELANLTLIGIGGMNTDATILKSSRLTNNDYLLLKMQGAVGDLITHFIDAQGRLVNSDFDARIISTPLEKLKSLNNVIGAATGVEKLPAIAAALTGSYLDILITDDITAKQLLNNY</sequence>
<evidence type="ECO:0000313" key="7">
    <source>
        <dbReference type="Proteomes" id="UP000004893"/>
    </source>
</evidence>
<dbReference type="InterPro" id="IPR007324">
    <property type="entry name" value="Sugar-bd_dom_put"/>
</dbReference>
<dbReference type="RefSeq" id="WP_006441595.1">
    <property type="nucleotide sequence ID" value="NZ_CP036524.1"/>
</dbReference>
<evidence type="ECO:0000256" key="1">
    <source>
        <dbReference type="ARBA" id="ARBA00010466"/>
    </source>
</evidence>
<dbReference type="STRING" id="553973.CLOHYLEM_04263"/>
<name>C0BWS9_9FIRM</name>
<keyword evidence="2" id="KW-0805">Transcription regulation</keyword>
<dbReference type="Gene3D" id="1.10.10.10">
    <property type="entry name" value="Winged helix-like DNA-binding domain superfamily/Winged helix DNA-binding domain"/>
    <property type="match status" value="1"/>
</dbReference>
<proteinExistence type="inferred from homology"/>
<reference evidence="6" key="2">
    <citation type="submission" date="2013-06" db="EMBL/GenBank/DDBJ databases">
        <title>Draft genome sequence of Clostridium hylemonae (DSM 15053).</title>
        <authorList>
            <person name="Sudarsanam P."/>
            <person name="Ley R."/>
            <person name="Guruge J."/>
            <person name="Turnbaugh P.J."/>
            <person name="Mahowald M."/>
            <person name="Liep D."/>
            <person name="Gordon J."/>
        </authorList>
    </citation>
    <scope>NUCLEOTIDE SEQUENCE</scope>
    <source>
        <strain evidence="6">DSM 15053</strain>
    </source>
</reference>